<evidence type="ECO:0000313" key="1">
    <source>
        <dbReference type="EMBL" id="CAD9007923.1"/>
    </source>
</evidence>
<accession>A0A7S1NAS8</accession>
<name>A0A7S1NAS8_9EUGL</name>
<protein>
    <submittedName>
        <fullName evidence="1">Uncharacterized protein</fullName>
    </submittedName>
</protein>
<dbReference type="EMBL" id="HBGA01051651">
    <property type="protein sequence ID" value="CAD9007923.1"/>
    <property type="molecule type" value="Transcribed_RNA"/>
</dbReference>
<reference evidence="1" key="1">
    <citation type="submission" date="2021-01" db="EMBL/GenBank/DDBJ databases">
        <authorList>
            <person name="Corre E."/>
            <person name="Pelletier E."/>
            <person name="Niang G."/>
            <person name="Scheremetjew M."/>
            <person name="Finn R."/>
            <person name="Kale V."/>
            <person name="Holt S."/>
            <person name="Cochrane G."/>
            <person name="Meng A."/>
            <person name="Brown T."/>
            <person name="Cohen L."/>
        </authorList>
    </citation>
    <scope>NUCLEOTIDE SEQUENCE</scope>
    <source>
        <strain evidence="1">NIES-381</strain>
    </source>
</reference>
<organism evidence="1">
    <name type="scientific">Eutreptiella gymnastica</name>
    <dbReference type="NCBI Taxonomy" id="73025"/>
    <lineage>
        <taxon>Eukaryota</taxon>
        <taxon>Discoba</taxon>
        <taxon>Euglenozoa</taxon>
        <taxon>Euglenida</taxon>
        <taxon>Spirocuta</taxon>
        <taxon>Euglenophyceae</taxon>
        <taxon>Eutreptiales</taxon>
        <taxon>Eutreptiaceae</taxon>
        <taxon>Eutreptiella</taxon>
    </lineage>
</organism>
<proteinExistence type="predicted"/>
<gene>
    <name evidence="1" type="ORF">EGYM00392_LOCUS19017</name>
</gene>
<dbReference type="AlphaFoldDB" id="A0A7S1NAS8"/>
<sequence>MAEEGPLLPLRLSIWEETITVVSLEALRLGASARVSINQRSMVWLAHTHARRVYIKKEPSPSNTADQYNQRVRHHTLMSKQREVTLNGGTEPLEIDHKNGFSAIFPQNSGRPKVKRIMMLTKMCERFYI</sequence>